<dbReference type="Gene3D" id="3.30.70.100">
    <property type="match status" value="1"/>
</dbReference>
<dbReference type="GO" id="GO:0008381">
    <property type="term" value="F:mechanosensitive monoatomic ion channel activity"/>
    <property type="evidence" value="ECO:0007669"/>
    <property type="project" value="InterPro"/>
</dbReference>
<reference evidence="10" key="1">
    <citation type="journal article" date="2023" name="J. Hazard. Mater.">
        <title>Anaerobic biodegradation of pyrene and benzo[a]pyrene by a new sulfate-reducing Desulforamulus aquiferis strain DSA.</title>
        <authorList>
            <person name="Zhang Z."/>
            <person name="Sun J."/>
            <person name="Gong X."/>
            <person name="Wang C."/>
            <person name="Wang H."/>
        </authorList>
    </citation>
    <scope>NUCLEOTIDE SEQUENCE</scope>
    <source>
        <strain evidence="10">DSA</strain>
    </source>
</reference>
<keyword evidence="4 7" id="KW-0812">Transmembrane</keyword>
<evidence type="ECO:0000256" key="7">
    <source>
        <dbReference type="SAM" id="Phobius"/>
    </source>
</evidence>
<gene>
    <name evidence="10" type="ORF">P6N53_08585</name>
</gene>
<dbReference type="Pfam" id="PF00924">
    <property type="entry name" value="MS_channel_2nd"/>
    <property type="match status" value="1"/>
</dbReference>
<comment type="subcellular location">
    <subcellularLocation>
        <location evidence="1">Cell membrane</location>
        <topology evidence="1">Multi-pass membrane protein</topology>
    </subcellularLocation>
</comment>
<evidence type="ECO:0000259" key="9">
    <source>
        <dbReference type="Pfam" id="PF21082"/>
    </source>
</evidence>
<dbReference type="Pfam" id="PF21082">
    <property type="entry name" value="MS_channel_3rd"/>
    <property type="match status" value="1"/>
</dbReference>
<accession>A0AAW7ZDP1</accession>
<dbReference type="FunFam" id="2.30.30.60:FF:000001">
    <property type="entry name" value="MscS Mechanosensitive ion channel"/>
    <property type="match status" value="1"/>
</dbReference>
<dbReference type="Gene3D" id="2.30.30.60">
    <property type="match status" value="1"/>
</dbReference>
<evidence type="ECO:0000313" key="11">
    <source>
        <dbReference type="Proteomes" id="UP001172911"/>
    </source>
</evidence>
<keyword evidence="11" id="KW-1185">Reference proteome</keyword>
<comment type="caution">
    <text evidence="10">The sequence shown here is derived from an EMBL/GenBank/DDBJ whole genome shotgun (WGS) entry which is preliminary data.</text>
</comment>
<dbReference type="GO" id="GO:0005886">
    <property type="term" value="C:plasma membrane"/>
    <property type="evidence" value="ECO:0007669"/>
    <property type="project" value="UniProtKB-SubCell"/>
</dbReference>
<feature type="domain" description="Mechanosensitive ion channel MscS C-terminal" evidence="9">
    <location>
        <begin position="188"/>
        <end position="272"/>
    </location>
</feature>
<feature type="domain" description="Mechanosensitive ion channel MscS" evidence="8">
    <location>
        <begin position="116"/>
        <end position="181"/>
    </location>
</feature>
<dbReference type="EMBL" id="JARPTC010000012">
    <property type="protein sequence ID" value="MDO7787274.1"/>
    <property type="molecule type" value="Genomic_DNA"/>
</dbReference>
<dbReference type="InterPro" id="IPR010920">
    <property type="entry name" value="LSM_dom_sf"/>
</dbReference>
<dbReference type="InterPro" id="IPR011014">
    <property type="entry name" value="MscS_channel_TM-2"/>
</dbReference>
<reference evidence="10" key="2">
    <citation type="submission" date="2023-03" db="EMBL/GenBank/DDBJ databases">
        <authorList>
            <person name="Zhang Z."/>
        </authorList>
    </citation>
    <scope>NUCLEOTIDE SEQUENCE</scope>
    <source>
        <strain evidence="10">DSA</strain>
    </source>
</reference>
<dbReference type="PANTHER" id="PTHR30460:SF0">
    <property type="entry name" value="MODERATE CONDUCTANCE MECHANOSENSITIVE CHANNEL YBIO"/>
    <property type="match status" value="1"/>
</dbReference>
<evidence type="ECO:0000259" key="8">
    <source>
        <dbReference type="Pfam" id="PF00924"/>
    </source>
</evidence>
<dbReference type="SUPFAM" id="SSF82861">
    <property type="entry name" value="Mechanosensitive channel protein MscS (YggB), transmembrane region"/>
    <property type="match status" value="1"/>
</dbReference>
<evidence type="ECO:0000256" key="2">
    <source>
        <dbReference type="ARBA" id="ARBA00008017"/>
    </source>
</evidence>
<evidence type="ECO:0000256" key="1">
    <source>
        <dbReference type="ARBA" id="ARBA00004651"/>
    </source>
</evidence>
<organism evidence="10 11">
    <name type="scientific">Desulforamulus aquiferis</name>
    <dbReference type="NCBI Taxonomy" id="1397668"/>
    <lineage>
        <taxon>Bacteria</taxon>
        <taxon>Bacillati</taxon>
        <taxon>Bacillota</taxon>
        <taxon>Clostridia</taxon>
        <taxon>Eubacteriales</taxon>
        <taxon>Peptococcaceae</taxon>
        <taxon>Desulforamulus</taxon>
    </lineage>
</organism>
<proteinExistence type="inferred from homology"/>
<evidence type="ECO:0000256" key="5">
    <source>
        <dbReference type="ARBA" id="ARBA00022989"/>
    </source>
</evidence>
<dbReference type="AlphaFoldDB" id="A0AAW7ZDP1"/>
<evidence type="ECO:0000256" key="4">
    <source>
        <dbReference type="ARBA" id="ARBA00022692"/>
    </source>
</evidence>
<dbReference type="InterPro" id="IPR023408">
    <property type="entry name" value="MscS_beta-dom_sf"/>
</dbReference>
<feature type="transmembrane region" description="Helical" evidence="7">
    <location>
        <begin position="74"/>
        <end position="92"/>
    </location>
</feature>
<dbReference type="InterPro" id="IPR049278">
    <property type="entry name" value="MS_channel_C"/>
</dbReference>
<keyword evidence="5 7" id="KW-1133">Transmembrane helix</keyword>
<comment type="similarity">
    <text evidence="2">Belongs to the MscS (TC 1.A.23) family.</text>
</comment>
<dbReference type="InterPro" id="IPR006685">
    <property type="entry name" value="MscS_channel_2nd"/>
</dbReference>
<dbReference type="RefSeq" id="WP_304542416.1">
    <property type="nucleotide sequence ID" value="NZ_JARPTC010000012.1"/>
</dbReference>
<dbReference type="SUPFAM" id="SSF82689">
    <property type="entry name" value="Mechanosensitive channel protein MscS (YggB), C-terminal domain"/>
    <property type="match status" value="1"/>
</dbReference>
<feature type="transmembrane region" description="Helical" evidence="7">
    <location>
        <begin position="98"/>
        <end position="118"/>
    </location>
</feature>
<protein>
    <submittedName>
        <fullName evidence="10">Mechanosensitive ion channel family protein</fullName>
    </submittedName>
</protein>
<dbReference type="SUPFAM" id="SSF50182">
    <property type="entry name" value="Sm-like ribonucleoproteins"/>
    <property type="match status" value="1"/>
</dbReference>
<dbReference type="InterPro" id="IPR045276">
    <property type="entry name" value="YbiO_bact"/>
</dbReference>
<name>A0AAW7ZDP1_9FIRM</name>
<sequence>MDLSFIGDWIISLYSVEDLQNALKTTLRIIATLLLAKLTISYCGKVIEKILVSKPGKYLSDNRALTLTSLLRSILRYAVYFVAIISIVEIFVPNAARTVLTGAGIIGLAVGFGAQNLVKDIITGFFILFEDQFAVGDFVQVVGVTGTVEEIGLRVTRIREFGGQLHIIPNGTIDKVANFNRGGMMAIVEVGISYNENIERAIEVLKETGREFSDNWSADLMEGPTVLGVVRFGEWDVVIRVVAKTLPMRQWELERQLRKAIKESFDREGIEIPYPRKMTISTERGASGA</sequence>
<evidence type="ECO:0000256" key="3">
    <source>
        <dbReference type="ARBA" id="ARBA00022475"/>
    </source>
</evidence>
<dbReference type="PANTHER" id="PTHR30460">
    <property type="entry name" value="MODERATE CONDUCTANCE MECHANOSENSITIVE CHANNEL YBIO"/>
    <property type="match status" value="1"/>
</dbReference>
<keyword evidence="3" id="KW-1003">Cell membrane</keyword>
<dbReference type="Gene3D" id="1.10.287.1260">
    <property type="match status" value="1"/>
</dbReference>
<evidence type="ECO:0000256" key="6">
    <source>
        <dbReference type="ARBA" id="ARBA00023136"/>
    </source>
</evidence>
<evidence type="ECO:0000313" key="10">
    <source>
        <dbReference type="EMBL" id="MDO7787274.1"/>
    </source>
</evidence>
<dbReference type="InterPro" id="IPR011066">
    <property type="entry name" value="MscS_channel_C_sf"/>
</dbReference>
<keyword evidence="6 7" id="KW-0472">Membrane</keyword>
<dbReference type="Proteomes" id="UP001172911">
    <property type="component" value="Unassembled WGS sequence"/>
</dbReference>